<dbReference type="GO" id="GO:0003887">
    <property type="term" value="F:DNA-directed DNA polymerase activity"/>
    <property type="evidence" value="ECO:0007669"/>
    <property type="project" value="UniProtKB-KW"/>
</dbReference>
<evidence type="ECO:0000313" key="12">
    <source>
        <dbReference type="Proteomes" id="UP000324233"/>
    </source>
</evidence>
<evidence type="ECO:0000256" key="7">
    <source>
        <dbReference type="ARBA" id="ARBA00034754"/>
    </source>
</evidence>
<dbReference type="InterPro" id="IPR005790">
    <property type="entry name" value="DNA_polIII_delta"/>
</dbReference>
<dbReference type="InterPro" id="IPR048466">
    <property type="entry name" value="DNA_pol3_delta-like_C"/>
</dbReference>
<dbReference type="Proteomes" id="UP000324233">
    <property type="component" value="Chromosome"/>
</dbReference>
<evidence type="ECO:0000259" key="10">
    <source>
        <dbReference type="Pfam" id="PF21694"/>
    </source>
</evidence>
<evidence type="ECO:0000256" key="6">
    <source>
        <dbReference type="ARBA" id="ARBA00022932"/>
    </source>
</evidence>
<dbReference type="InterPro" id="IPR027417">
    <property type="entry name" value="P-loop_NTPase"/>
</dbReference>
<evidence type="ECO:0000256" key="2">
    <source>
        <dbReference type="ARBA" id="ARBA00017703"/>
    </source>
</evidence>
<dbReference type="PANTHER" id="PTHR34388">
    <property type="entry name" value="DNA POLYMERASE III SUBUNIT DELTA"/>
    <property type="match status" value="1"/>
</dbReference>
<proteinExistence type="inferred from homology"/>
<sequence>MRALDWLRDWSSQPGKPVYVVYGDDVYLRRESVTAIRRAVLGEEADELALRRFEGSSAGLADVKDELRTLPFFSKRRIVLIEDADPFVTRARKDLEGYLEAPSGTGVLVLLVKSWPSNTKLYKLVAASGMPIDCTSPAEKDLIPWLVKEATRHQAQLEPDAARLLLELVGAEVGILAAEVEKLAVYVGTSARIRRADVTRMVEAGRIETVWKVIDAATTGEPAAAITDLDDLIASGEHPIKINAALASSLIRVHHAGRLRAARIPLDEACKMAGIHGFGVEKVKKQHAHLGPGRVDRIPEMLLKADLDLKGDSKLEPRVILEELLIRLALPRKD</sequence>
<feature type="domain" description="DNA polymerase III delta N-terminal" evidence="9">
    <location>
        <begin position="19"/>
        <end position="129"/>
    </location>
</feature>
<dbReference type="Gene3D" id="1.10.8.60">
    <property type="match status" value="1"/>
</dbReference>
<keyword evidence="4" id="KW-0548">Nucleotidyltransferase</keyword>
<dbReference type="EC" id="2.7.7.7" evidence="1"/>
<dbReference type="Gene3D" id="1.20.272.10">
    <property type="match status" value="1"/>
</dbReference>
<feature type="domain" description="DNA polymerase III delta subunit-like C-terminal" evidence="10">
    <location>
        <begin position="209"/>
        <end position="327"/>
    </location>
</feature>
<evidence type="ECO:0000256" key="8">
    <source>
        <dbReference type="ARBA" id="ARBA00049244"/>
    </source>
</evidence>
<dbReference type="KEGG" id="agv:OJF2_48340"/>
<evidence type="ECO:0000256" key="5">
    <source>
        <dbReference type="ARBA" id="ARBA00022705"/>
    </source>
</evidence>
<dbReference type="OrthoDB" id="269621at2"/>
<dbReference type="GO" id="GO:0006261">
    <property type="term" value="P:DNA-templated DNA replication"/>
    <property type="evidence" value="ECO:0007669"/>
    <property type="project" value="TreeGrafter"/>
</dbReference>
<organism evidence="11 12">
    <name type="scientific">Aquisphaera giovannonii</name>
    <dbReference type="NCBI Taxonomy" id="406548"/>
    <lineage>
        <taxon>Bacteria</taxon>
        <taxon>Pseudomonadati</taxon>
        <taxon>Planctomycetota</taxon>
        <taxon>Planctomycetia</taxon>
        <taxon>Isosphaerales</taxon>
        <taxon>Isosphaeraceae</taxon>
        <taxon>Aquisphaera</taxon>
    </lineage>
</organism>
<accession>A0A5B9W7Q8</accession>
<dbReference type="AlphaFoldDB" id="A0A5B9W7Q8"/>
<dbReference type="SUPFAM" id="SSF48019">
    <property type="entry name" value="post-AAA+ oligomerization domain-like"/>
    <property type="match status" value="1"/>
</dbReference>
<dbReference type="InterPro" id="IPR008921">
    <property type="entry name" value="DNA_pol3_clamp-load_cplx_C"/>
</dbReference>
<dbReference type="RefSeq" id="WP_148595980.1">
    <property type="nucleotide sequence ID" value="NZ_CP042997.1"/>
</dbReference>
<dbReference type="Pfam" id="PF06144">
    <property type="entry name" value="DNA_pol3_delta"/>
    <property type="match status" value="1"/>
</dbReference>
<dbReference type="SUPFAM" id="SSF52540">
    <property type="entry name" value="P-loop containing nucleoside triphosphate hydrolases"/>
    <property type="match status" value="1"/>
</dbReference>
<dbReference type="GO" id="GO:0009360">
    <property type="term" value="C:DNA polymerase III complex"/>
    <property type="evidence" value="ECO:0007669"/>
    <property type="project" value="InterPro"/>
</dbReference>
<keyword evidence="6" id="KW-0239">DNA-directed DNA polymerase</keyword>
<dbReference type="Pfam" id="PF21694">
    <property type="entry name" value="DNA_pol3_delta_C"/>
    <property type="match status" value="1"/>
</dbReference>
<name>A0A5B9W7Q8_9BACT</name>
<reference evidence="11 12" key="1">
    <citation type="submission" date="2019-08" db="EMBL/GenBank/DDBJ databases">
        <title>Deep-cultivation of Planctomycetes and their phenomic and genomic characterization uncovers novel biology.</title>
        <authorList>
            <person name="Wiegand S."/>
            <person name="Jogler M."/>
            <person name="Boedeker C."/>
            <person name="Pinto D."/>
            <person name="Vollmers J."/>
            <person name="Rivas-Marin E."/>
            <person name="Kohn T."/>
            <person name="Peeters S.H."/>
            <person name="Heuer A."/>
            <person name="Rast P."/>
            <person name="Oberbeckmann S."/>
            <person name="Bunk B."/>
            <person name="Jeske O."/>
            <person name="Meyerdierks A."/>
            <person name="Storesund J.E."/>
            <person name="Kallscheuer N."/>
            <person name="Luecker S."/>
            <person name="Lage O.M."/>
            <person name="Pohl T."/>
            <person name="Merkel B.J."/>
            <person name="Hornburger P."/>
            <person name="Mueller R.-W."/>
            <person name="Bruemmer F."/>
            <person name="Labrenz M."/>
            <person name="Spormann A.M."/>
            <person name="Op den Camp H."/>
            <person name="Overmann J."/>
            <person name="Amann R."/>
            <person name="Jetten M.S.M."/>
            <person name="Mascher T."/>
            <person name="Medema M.H."/>
            <person name="Devos D.P."/>
            <person name="Kaster A.-K."/>
            <person name="Ovreas L."/>
            <person name="Rohde M."/>
            <person name="Galperin M.Y."/>
            <person name="Jogler C."/>
        </authorList>
    </citation>
    <scope>NUCLEOTIDE SEQUENCE [LARGE SCALE GENOMIC DNA]</scope>
    <source>
        <strain evidence="11 12">OJF2</strain>
    </source>
</reference>
<protein>
    <recommendedName>
        <fullName evidence="2">DNA polymerase III subunit delta</fullName>
        <ecNumber evidence="1">2.7.7.7</ecNumber>
    </recommendedName>
</protein>
<comment type="similarity">
    <text evidence="7">Belongs to the DNA polymerase HolA subunit family.</text>
</comment>
<evidence type="ECO:0000256" key="3">
    <source>
        <dbReference type="ARBA" id="ARBA00022679"/>
    </source>
</evidence>
<evidence type="ECO:0000259" key="9">
    <source>
        <dbReference type="Pfam" id="PF06144"/>
    </source>
</evidence>
<keyword evidence="3" id="KW-0808">Transferase</keyword>
<keyword evidence="5" id="KW-0235">DNA replication</keyword>
<evidence type="ECO:0000313" key="11">
    <source>
        <dbReference type="EMBL" id="QEH36274.1"/>
    </source>
</evidence>
<dbReference type="PANTHER" id="PTHR34388:SF1">
    <property type="entry name" value="DNA POLYMERASE III SUBUNIT DELTA"/>
    <property type="match status" value="1"/>
</dbReference>
<dbReference type="GO" id="GO:0003677">
    <property type="term" value="F:DNA binding"/>
    <property type="evidence" value="ECO:0007669"/>
    <property type="project" value="InterPro"/>
</dbReference>
<dbReference type="EMBL" id="CP042997">
    <property type="protein sequence ID" value="QEH36274.1"/>
    <property type="molecule type" value="Genomic_DNA"/>
</dbReference>
<evidence type="ECO:0000256" key="1">
    <source>
        <dbReference type="ARBA" id="ARBA00012417"/>
    </source>
</evidence>
<gene>
    <name evidence="11" type="ORF">OJF2_48340</name>
</gene>
<evidence type="ECO:0000256" key="4">
    <source>
        <dbReference type="ARBA" id="ARBA00022695"/>
    </source>
</evidence>
<comment type="catalytic activity">
    <reaction evidence="8">
        <text>DNA(n) + a 2'-deoxyribonucleoside 5'-triphosphate = DNA(n+1) + diphosphate</text>
        <dbReference type="Rhea" id="RHEA:22508"/>
        <dbReference type="Rhea" id="RHEA-COMP:17339"/>
        <dbReference type="Rhea" id="RHEA-COMP:17340"/>
        <dbReference type="ChEBI" id="CHEBI:33019"/>
        <dbReference type="ChEBI" id="CHEBI:61560"/>
        <dbReference type="ChEBI" id="CHEBI:173112"/>
        <dbReference type="EC" id="2.7.7.7"/>
    </reaction>
</comment>
<dbReference type="Gene3D" id="3.40.50.300">
    <property type="entry name" value="P-loop containing nucleotide triphosphate hydrolases"/>
    <property type="match status" value="1"/>
</dbReference>
<dbReference type="InterPro" id="IPR010372">
    <property type="entry name" value="DNA_pol3_delta_N"/>
</dbReference>
<keyword evidence="12" id="KW-1185">Reference proteome</keyword>
<dbReference type="NCBIfam" id="TIGR01128">
    <property type="entry name" value="holA"/>
    <property type="match status" value="1"/>
</dbReference>